<dbReference type="RefSeq" id="WP_093183390.1">
    <property type="nucleotide sequence ID" value="NZ_FMYH01000004.1"/>
</dbReference>
<dbReference type="Gene3D" id="3.40.30.10">
    <property type="entry name" value="Glutaredoxin"/>
    <property type="match status" value="1"/>
</dbReference>
<gene>
    <name evidence="3" type="ORF">SAMN05216410_2327</name>
</gene>
<dbReference type="Proteomes" id="UP000199039">
    <property type="component" value="Unassembled WGS sequence"/>
</dbReference>
<reference evidence="3 4" key="1">
    <citation type="submission" date="2016-09" db="EMBL/GenBank/DDBJ databases">
        <authorList>
            <person name="Capua I."/>
            <person name="De Benedictis P."/>
            <person name="Joannis T."/>
            <person name="Lombin L.H."/>
            <person name="Cattoli G."/>
        </authorList>
    </citation>
    <scope>NUCLEOTIDE SEQUENCE [LARGE SCALE GENOMIC DNA]</scope>
    <source>
        <strain evidence="3 4">ISLP-3</strain>
    </source>
</reference>
<dbReference type="SUPFAM" id="SSF52833">
    <property type="entry name" value="Thioredoxin-like"/>
    <property type="match status" value="1"/>
</dbReference>
<evidence type="ECO:0000313" key="4">
    <source>
        <dbReference type="Proteomes" id="UP000199039"/>
    </source>
</evidence>
<feature type="transmembrane region" description="Helical" evidence="1">
    <location>
        <begin position="38"/>
        <end position="58"/>
    </location>
</feature>
<dbReference type="STRING" id="1814289.SAMN05216410_2327"/>
<sequence>MVTKEPQLSKGDRRDAARAQALKLQQEQIRREKRTRNVIIASVLAGLLVVVGVGYAIIKSAGPTVSSGITAFPDGLAIPSVSDAAGGISFGKSGEAGSTSGADAVRVDVYLDYMCPICGQFEETNGADLDALRASGDITMVVHPVSILDAQSKGSSFSTRAAQAFAYVSEKAPAQALAFNTAMFANQPAEATTGLTNDEIAAIATSAGVPDDVAKGIATGTYNKFVEALTEIAFNNKKLLNESGGFGTPTILINGEKVTSDWRQPGALTAEIKAAPGAAVAP</sequence>
<keyword evidence="1" id="KW-0812">Transmembrane</keyword>
<protein>
    <submittedName>
        <fullName evidence="3">Thioredoxin</fullName>
    </submittedName>
</protein>
<dbReference type="EMBL" id="FMYH01000004">
    <property type="protein sequence ID" value="SDC82405.1"/>
    <property type="molecule type" value="Genomic_DNA"/>
</dbReference>
<dbReference type="InterPro" id="IPR012336">
    <property type="entry name" value="Thioredoxin-like_fold"/>
</dbReference>
<keyword evidence="4" id="KW-1185">Reference proteome</keyword>
<keyword evidence="1" id="KW-0472">Membrane</keyword>
<name>A0A1G6PSQ5_9MICO</name>
<organism evidence="3 4">
    <name type="scientific">Sanguibacter gelidistatuariae</name>
    <dbReference type="NCBI Taxonomy" id="1814289"/>
    <lineage>
        <taxon>Bacteria</taxon>
        <taxon>Bacillati</taxon>
        <taxon>Actinomycetota</taxon>
        <taxon>Actinomycetes</taxon>
        <taxon>Micrococcales</taxon>
        <taxon>Sanguibacteraceae</taxon>
        <taxon>Sanguibacter</taxon>
    </lineage>
</organism>
<evidence type="ECO:0000259" key="2">
    <source>
        <dbReference type="Pfam" id="PF13462"/>
    </source>
</evidence>
<accession>A0A1G6PSQ5</accession>
<dbReference type="CDD" id="cd02972">
    <property type="entry name" value="DsbA_family"/>
    <property type="match status" value="1"/>
</dbReference>
<evidence type="ECO:0000256" key="1">
    <source>
        <dbReference type="SAM" id="Phobius"/>
    </source>
</evidence>
<dbReference type="AlphaFoldDB" id="A0A1G6PSQ5"/>
<dbReference type="Pfam" id="PF13462">
    <property type="entry name" value="Thioredoxin_4"/>
    <property type="match status" value="1"/>
</dbReference>
<dbReference type="OrthoDB" id="117402at2"/>
<keyword evidence="1" id="KW-1133">Transmembrane helix</keyword>
<evidence type="ECO:0000313" key="3">
    <source>
        <dbReference type="EMBL" id="SDC82405.1"/>
    </source>
</evidence>
<proteinExistence type="predicted"/>
<dbReference type="InterPro" id="IPR036249">
    <property type="entry name" value="Thioredoxin-like_sf"/>
</dbReference>
<feature type="domain" description="Thioredoxin-like fold" evidence="2">
    <location>
        <begin position="105"/>
        <end position="260"/>
    </location>
</feature>